<comment type="caution">
    <text evidence="4">The sequence shown here is derived from an EMBL/GenBank/DDBJ whole genome shotgun (WGS) entry which is preliminary data.</text>
</comment>
<dbReference type="Pfam" id="PF00250">
    <property type="entry name" value="Forkhead"/>
    <property type="match status" value="1"/>
</dbReference>
<feature type="DNA-binding region" description="Fork-head" evidence="2">
    <location>
        <begin position="19"/>
        <end position="112"/>
    </location>
</feature>
<dbReference type="PROSITE" id="PS50039">
    <property type="entry name" value="FORK_HEAD_3"/>
    <property type="match status" value="1"/>
</dbReference>
<evidence type="ECO:0000313" key="4">
    <source>
        <dbReference type="EMBL" id="KAK9957214.1"/>
    </source>
</evidence>
<dbReference type="GO" id="GO:0003700">
    <property type="term" value="F:DNA-binding transcription factor activity"/>
    <property type="evidence" value="ECO:0007669"/>
    <property type="project" value="InterPro"/>
</dbReference>
<gene>
    <name evidence="4" type="ORF">ABG768_011478</name>
</gene>
<keyword evidence="5" id="KW-1185">Reference proteome</keyword>
<dbReference type="Gene3D" id="1.10.10.10">
    <property type="entry name" value="Winged helix-like DNA-binding domain superfamily/Winged helix DNA-binding domain"/>
    <property type="match status" value="1"/>
</dbReference>
<organism evidence="4 5">
    <name type="scientific">Culter alburnus</name>
    <name type="common">Topmouth culter</name>
    <dbReference type="NCBI Taxonomy" id="194366"/>
    <lineage>
        <taxon>Eukaryota</taxon>
        <taxon>Metazoa</taxon>
        <taxon>Chordata</taxon>
        <taxon>Craniata</taxon>
        <taxon>Vertebrata</taxon>
        <taxon>Euteleostomi</taxon>
        <taxon>Actinopterygii</taxon>
        <taxon>Neopterygii</taxon>
        <taxon>Teleostei</taxon>
        <taxon>Ostariophysi</taxon>
        <taxon>Cypriniformes</taxon>
        <taxon>Xenocyprididae</taxon>
        <taxon>Xenocypridinae</taxon>
        <taxon>Culter</taxon>
    </lineage>
</organism>
<dbReference type="InterPro" id="IPR052327">
    <property type="entry name" value="Activin_resp_transcr_regulator"/>
</dbReference>
<evidence type="ECO:0000256" key="2">
    <source>
        <dbReference type="PROSITE-ProRule" id="PRU00089"/>
    </source>
</evidence>
<dbReference type="InterPro" id="IPR036388">
    <property type="entry name" value="WH-like_DNA-bd_sf"/>
</dbReference>
<keyword evidence="2" id="KW-0539">Nucleus</keyword>
<protein>
    <recommendedName>
        <fullName evidence="3">Fork-head domain-containing protein</fullName>
    </recommendedName>
</protein>
<dbReference type="SUPFAM" id="SSF46785">
    <property type="entry name" value="Winged helix' DNA-binding domain"/>
    <property type="match status" value="1"/>
</dbReference>
<proteinExistence type="predicted"/>
<dbReference type="Proteomes" id="UP001479290">
    <property type="component" value="Unassembled WGS sequence"/>
</dbReference>
<dbReference type="InterPro" id="IPR036390">
    <property type="entry name" value="WH_DNA-bd_sf"/>
</dbReference>
<reference evidence="4 5" key="1">
    <citation type="submission" date="2024-05" db="EMBL/GenBank/DDBJ databases">
        <title>A high-quality chromosomal-level genome assembly of Topmouth culter (Culter alburnus).</title>
        <authorList>
            <person name="Zhao H."/>
        </authorList>
    </citation>
    <scope>NUCLEOTIDE SEQUENCE [LARGE SCALE GENOMIC DNA]</scope>
    <source>
        <strain evidence="4">CATC2023</strain>
        <tissue evidence="4">Muscle</tissue>
    </source>
</reference>
<name>A0AAW1ZA67_CULAL</name>
<dbReference type="PANTHER" id="PTHR47316">
    <property type="entry name" value="FORKHEAD BOX PROTEIN H1"/>
    <property type="match status" value="1"/>
</dbReference>
<accession>A0AAW1ZA67</accession>
<feature type="domain" description="Fork-head" evidence="3">
    <location>
        <begin position="19"/>
        <end position="112"/>
    </location>
</feature>
<sequence length="269" mass="30940">MQRERADMLVRRKYKRYSKQKMTYLGLIAYVIQNAPEKRLTFHELMNAVTNFVDGDRKGLENNIRVCLSSNNCFVKVPINPECPNAKRNFWKVDDSKITPKILRRHFRGLSDVFPDLYGNIEILSANNAMENNATYKRPEAEKKFTSPFSIESLLQRESSTSVSHRPVGLHDCATRNIENNFLGRANGDRGLVCKRKTQDWPSQTAYFNFSGSYSHFCFPTYSLGQMNDGCSPPSGPSKRLRSVSELSYCTARESFRHFTLNALSWAYM</sequence>
<dbReference type="GO" id="GO:0043565">
    <property type="term" value="F:sequence-specific DNA binding"/>
    <property type="evidence" value="ECO:0007669"/>
    <property type="project" value="InterPro"/>
</dbReference>
<dbReference type="InterPro" id="IPR001766">
    <property type="entry name" value="Fork_head_dom"/>
</dbReference>
<dbReference type="PANTHER" id="PTHR47316:SF1">
    <property type="entry name" value="FORKHEAD BOX PROTEIN H1"/>
    <property type="match status" value="1"/>
</dbReference>
<evidence type="ECO:0000313" key="5">
    <source>
        <dbReference type="Proteomes" id="UP001479290"/>
    </source>
</evidence>
<dbReference type="EMBL" id="JAWDJR010000019">
    <property type="protein sequence ID" value="KAK9957214.1"/>
    <property type="molecule type" value="Genomic_DNA"/>
</dbReference>
<dbReference type="GO" id="GO:0005634">
    <property type="term" value="C:nucleus"/>
    <property type="evidence" value="ECO:0007669"/>
    <property type="project" value="UniProtKB-SubCell"/>
</dbReference>
<evidence type="ECO:0000259" key="3">
    <source>
        <dbReference type="PROSITE" id="PS50039"/>
    </source>
</evidence>
<comment type="subcellular location">
    <subcellularLocation>
        <location evidence="2">Nucleus</location>
    </subcellularLocation>
</comment>
<evidence type="ECO:0000256" key="1">
    <source>
        <dbReference type="ARBA" id="ARBA00023125"/>
    </source>
</evidence>
<dbReference type="AlphaFoldDB" id="A0AAW1ZA67"/>
<dbReference type="SMART" id="SM00339">
    <property type="entry name" value="FH"/>
    <property type="match status" value="1"/>
</dbReference>
<keyword evidence="1 2" id="KW-0238">DNA-binding</keyword>